<dbReference type="EMBL" id="FNNZ01000010">
    <property type="protein sequence ID" value="SDW89030.1"/>
    <property type="molecule type" value="Genomic_DNA"/>
</dbReference>
<reference evidence="2" key="1">
    <citation type="submission" date="2016-10" db="EMBL/GenBank/DDBJ databases">
        <authorList>
            <person name="Varghese N."/>
            <person name="Submissions S."/>
        </authorList>
    </citation>
    <scope>NUCLEOTIDE SEQUENCE [LARGE SCALE GENOMIC DNA]</scope>
    <source>
        <strain evidence="2">DSM 217</strain>
    </source>
</reference>
<gene>
    <name evidence="1" type="ORF">SAMN05421783_11072</name>
</gene>
<dbReference type="OrthoDB" id="6214495at2"/>
<sequence>MKEHKVVEDYPRWTAPVPSQWVDPWRGTRDPSPPPETRKPLLWITRDGHDLLLINETGETLTRVQARSDGFQTLDDEVMSITEAGHGYDYRDVAPGNAVKVDEYDDYYDLDFVLGLTLRVTSARLGCLEIFPPPAKGGVHGAVLLWDTGESGKRISVDPCEAFDED</sequence>
<protein>
    <submittedName>
        <fullName evidence="1">Uncharacterized protein</fullName>
    </submittedName>
</protein>
<proteinExistence type="predicted"/>
<name>A0A1H2X835_THIRO</name>
<evidence type="ECO:0000313" key="1">
    <source>
        <dbReference type="EMBL" id="SDW89030.1"/>
    </source>
</evidence>
<keyword evidence="2" id="KW-1185">Reference proteome</keyword>
<evidence type="ECO:0000313" key="2">
    <source>
        <dbReference type="Proteomes" id="UP000198816"/>
    </source>
</evidence>
<dbReference type="STRING" id="1058.SAMN05421783_11072"/>
<dbReference type="RefSeq" id="WP_139191921.1">
    <property type="nucleotide sequence ID" value="NZ_FNNZ01000010.1"/>
</dbReference>
<dbReference type="Proteomes" id="UP000198816">
    <property type="component" value="Unassembled WGS sequence"/>
</dbReference>
<accession>A0A1H2X835</accession>
<organism evidence="1 2">
    <name type="scientific">Thiocapsa roseopersicina</name>
    <dbReference type="NCBI Taxonomy" id="1058"/>
    <lineage>
        <taxon>Bacteria</taxon>
        <taxon>Pseudomonadati</taxon>
        <taxon>Pseudomonadota</taxon>
        <taxon>Gammaproteobacteria</taxon>
        <taxon>Chromatiales</taxon>
        <taxon>Chromatiaceae</taxon>
        <taxon>Thiocapsa</taxon>
    </lineage>
</organism>
<dbReference type="AlphaFoldDB" id="A0A1H2X835"/>